<evidence type="ECO:0000256" key="7">
    <source>
        <dbReference type="ARBA" id="ARBA00022917"/>
    </source>
</evidence>
<dbReference type="NCBIfam" id="TIGR00487">
    <property type="entry name" value="IF-2"/>
    <property type="match status" value="1"/>
</dbReference>
<dbReference type="PROSITE" id="PS51722">
    <property type="entry name" value="G_TR_2"/>
    <property type="match status" value="1"/>
</dbReference>
<dbReference type="PANTHER" id="PTHR43381">
    <property type="entry name" value="TRANSLATION INITIATION FACTOR IF-2-RELATED"/>
    <property type="match status" value="1"/>
</dbReference>
<dbReference type="Proteomes" id="UP000620156">
    <property type="component" value="Unassembled WGS sequence"/>
</dbReference>
<evidence type="ECO:0000256" key="1">
    <source>
        <dbReference type="ARBA" id="ARBA00004496"/>
    </source>
</evidence>
<dbReference type="AlphaFoldDB" id="A0A918EXL5"/>
<dbReference type="FunFam" id="2.40.30.10:FF:000007">
    <property type="entry name" value="Translation initiation factor IF-2"/>
    <property type="match status" value="1"/>
</dbReference>
<evidence type="ECO:0000256" key="3">
    <source>
        <dbReference type="ARBA" id="ARBA00020675"/>
    </source>
</evidence>
<feature type="compositionally biased region" description="Basic residues" evidence="12">
    <location>
        <begin position="404"/>
        <end position="413"/>
    </location>
</feature>
<evidence type="ECO:0000256" key="12">
    <source>
        <dbReference type="SAM" id="MobiDB-lite"/>
    </source>
</evidence>
<dbReference type="PRINTS" id="PR00315">
    <property type="entry name" value="ELONGATNFCT"/>
</dbReference>
<dbReference type="Gene3D" id="1.10.10.2480">
    <property type="match status" value="1"/>
</dbReference>
<dbReference type="RefSeq" id="WP_189220579.1">
    <property type="nucleotide sequence ID" value="NZ_BMQK01000026.1"/>
</dbReference>
<dbReference type="FunFam" id="3.40.50.10050:FF:000001">
    <property type="entry name" value="Translation initiation factor IF-2"/>
    <property type="match status" value="1"/>
</dbReference>
<evidence type="ECO:0000256" key="11">
    <source>
        <dbReference type="RuleBase" id="RU000644"/>
    </source>
</evidence>
<dbReference type="InterPro" id="IPR009000">
    <property type="entry name" value="Transl_B-barrel_sf"/>
</dbReference>
<dbReference type="CDD" id="cd01887">
    <property type="entry name" value="IF2_eIF5B"/>
    <property type="match status" value="1"/>
</dbReference>
<reference evidence="14" key="1">
    <citation type="journal article" date="2014" name="Int. J. Syst. Evol. Microbiol.">
        <title>Complete genome sequence of Corynebacterium casei LMG S-19264T (=DSM 44701T), isolated from a smear-ripened cheese.</title>
        <authorList>
            <consortium name="US DOE Joint Genome Institute (JGI-PGF)"/>
            <person name="Walter F."/>
            <person name="Albersmeier A."/>
            <person name="Kalinowski J."/>
            <person name="Ruckert C."/>
        </authorList>
    </citation>
    <scope>NUCLEOTIDE SEQUENCE</scope>
    <source>
        <strain evidence="14">JCM 3131</strain>
    </source>
</reference>
<feature type="compositionally biased region" description="Gly residues" evidence="12">
    <location>
        <begin position="171"/>
        <end position="203"/>
    </location>
</feature>
<dbReference type="InterPro" id="IPR036925">
    <property type="entry name" value="TIF_IF2_dom3_sf"/>
</dbReference>
<reference evidence="14" key="2">
    <citation type="submission" date="2020-09" db="EMBL/GenBank/DDBJ databases">
        <authorList>
            <person name="Sun Q."/>
            <person name="Ohkuma M."/>
        </authorList>
    </citation>
    <scope>NUCLEOTIDE SEQUENCE</scope>
    <source>
        <strain evidence="14">JCM 3131</strain>
    </source>
</reference>
<feature type="compositionally biased region" description="Gly residues" evidence="12">
    <location>
        <begin position="312"/>
        <end position="400"/>
    </location>
</feature>
<feature type="binding site" evidence="10">
    <location>
        <begin position="584"/>
        <end position="588"/>
    </location>
    <ligand>
        <name>GTP</name>
        <dbReference type="ChEBI" id="CHEBI:37565"/>
    </ligand>
</feature>
<feature type="compositionally biased region" description="Gly residues" evidence="12">
    <location>
        <begin position="229"/>
        <end position="243"/>
    </location>
</feature>
<keyword evidence="6 10" id="KW-0547">Nucleotide-binding</keyword>
<dbReference type="InterPro" id="IPR044145">
    <property type="entry name" value="IF2_II"/>
</dbReference>
<dbReference type="Gene3D" id="3.40.50.10050">
    <property type="entry name" value="Translation initiation factor IF- 2, domain 3"/>
    <property type="match status" value="1"/>
</dbReference>
<dbReference type="GO" id="GO:0003924">
    <property type="term" value="F:GTPase activity"/>
    <property type="evidence" value="ECO:0007669"/>
    <property type="project" value="UniProtKB-UniRule"/>
</dbReference>
<feature type="compositionally biased region" description="Low complexity" evidence="12">
    <location>
        <begin position="57"/>
        <end position="81"/>
    </location>
</feature>
<evidence type="ECO:0000256" key="9">
    <source>
        <dbReference type="ARBA" id="ARBA00025162"/>
    </source>
</evidence>
<gene>
    <name evidence="10" type="primary">infB</name>
    <name evidence="14" type="ORF">GCM10010145_66270</name>
</gene>
<dbReference type="PANTHER" id="PTHR43381:SF5">
    <property type="entry name" value="TR-TYPE G DOMAIN-CONTAINING PROTEIN"/>
    <property type="match status" value="1"/>
</dbReference>
<sequence length="1032" mass="105593">MAKVRVYELAKEFGVESKVVMAKLQELGEFVRSASSTIEAPVVRKLTDALQQGNGGAKAAPRKAAPARPAAPTPAQAARPAAPRPGPAAPKPPAAPTADKPAAAPAPGPRPTPGPRPGPKPAPAAPAPSAPEFTAPPSPTPAPGQGQGQGQNQGPRPGARPGPGGPKPGARPGGAGGQDRGPRPGGQRPGGGQGQGARPGGRQAGPRPGNNPFTSGGSTGMARPQAPRPGGGAPRPGGPGAPGGAPRPQAGQGGGPRPQGAAGGPRPQAPGGPRPSPGNMPRPQGGPRPGGGPGGPRPNPGMMPQRPAAGPRPGGGPGGRGPGGAGRPGGGAGRPGGGGFAGRPGGGGGAGRPGGGGGFAGRPGGGGGGFGGGGGRPGFGGRPGGPGGRGGTQGAFGRPGGPARRGRKSKRQRRQEYEAMQAPSVGGVMLPRGNGESIRLSRGASLTDFAEKIGANPASLVAVMMNLGEMVTATQSVSDETLQLLADEMNYTVQIVSPEEEDRELLESFDLEFGEDEGGEEDLVVRPPVVTVMGHVDHGKTRLLDAIRKTNVIAGEAGGITQHIGAYQVTTEVNEEDRKITFIDTPGHEAFTAMRARGAKSTDIAILVVAANDGVMPQTVEALNHAKAADVPIVVAVNKIDVEGADPTKVRGQLTEYGLVAEEYGGDTMFVDISAKQGLHIDSLLEAVILTADASLDLRANPKQDAQGISIESRLDRGRGAVATVLVQRGTLRVGDTMVVGDAYGRVRAMLDDNGNNVAEAGPSTPVQVLGLTNVPGAGDNFIVVDEDRTARQIAEKRAARERNAAFAKRTRRVSLEDLDKVLKAGEVQQLNLIIKGDASGSVEALESSLLQLDVGEEVDIRVLHRGVGAVTESDIDLAMGSDAIVIGFNVRAAGRAQQMAEREGVDVRYYSVIYQAIEEIEAALKGMLKPEYEEVELGTAEIREVFKSSKLGNIAGVLIRSGEVKRNTKARLLRDGKVIAENLNIEGLRRFKDDVTEIREGFEGGINLGNYNDIKVDDVIATYEMREKPRA</sequence>
<feature type="compositionally biased region" description="Pro residues" evidence="12">
    <location>
        <begin position="104"/>
        <end position="142"/>
    </location>
</feature>
<dbReference type="GO" id="GO:0003743">
    <property type="term" value="F:translation initiation factor activity"/>
    <property type="evidence" value="ECO:0007669"/>
    <property type="project" value="UniProtKB-UniRule"/>
</dbReference>
<proteinExistence type="inferred from homology"/>
<evidence type="ECO:0000256" key="6">
    <source>
        <dbReference type="ARBA" id="ARBA00022741"/>
    </source>
</evidence>
<dbReference type="Pfam" id="PF11987">
    <property type="entry name" value="IF-2"/>
    <property type="match status" value="1"/>
</dbReference>
<dbReference type="PROSITE" id="PS01176">
    <property type="entry name" value="IF2"/>
    <property type="match status" value="1"/>
</dbReference>
<keyword evidence="8 10" id="KW-0342">GTP-binding</keyword>
<dbReference type="InterPro" id="IPR023115">
    <property type="entry name" value="TIF_IF2_dom3"/>
</dbReference>
<protein>
    <recommendedName>
        <fullName evidence="3 10">Translation initiation factor IF-2</fullName>
    </recommendedName>
</protein>
<dbReference type="SUPFAM" id="SSF52540">
    <property type="entry name" value="P-loop containing nucleoside triphosphate hydrolases"/>
    <property type="match status" value="1"/>
</dbReference>
<feature type="binding site" evidence="10">
    <location>
        <begin position="638"/>
        <end position="641"/>
    </location>
    <ligand>
        <name>GTP</name>
        <dbReference type="ChEBI" id="CHEBI:37565"/>
    </ligand>
</feature>
<comment type="similarity">
    <text evidence="2 10 11">Belongs to the TRAFAC class translation factor GTPase superfamily. Classic translation factor GTPase family. IF-2 subfamily.</text>
</comment>
<evidence type="ECO:0000256" key="8">
    <source>
        <dbReference type="ARBA" id="ARBA00023134"/>
    </source>
</evidence>
<feature type="compositionally biased region" description="Low complexity" evidence="12">
    <location>
        <begin position="302"/>
        <end position="311"/>
    </location>
</feature>
<dbReference type="InterPro" id="IPR015760">
    <property type="entry name" value="TIF_IF2"/>
</dbReference>
<dbReference type="Gene3D" id="2.40.30.10">
    <property type="entry name" value="Translation factors"/>
    <property type="match status" value="2"/>
</dbReference>
<comment type="subcellular location">
    <subcellularLocation>
        <location evidence="1 10">Cytoplasm</location>
    </subcellularLocation>
</comment>
<keyword evidence="5 10" id="KW-0396">Initiation factor</keyword>
<evidence type="ECO:0000259" key="13">
    <source>
        <dbReference type="PROSITE" id="PS51722"/>
    </source>
</evidence>
<comment type="caution">
    <text evidence="14">The sequence shown here is derived from an EMBL/GenBank/DDBJ whole genome shotgun (WGS) entry which is preliminary data.</text>
</comment>
<dbReference type="Pfam" id="PF04760">
    <property type="entry name" value="IF2_N"/>
    <property type="match status" value="2"/>
</dbReference>
<accession>A0A918EXL5</accession>
<feature type="domain" description="Tr-type G" evidence="13">
    <location>
        <begin position="525"/>
        <end position="697"/>
    </location>
</feature>
<feature type="binding site" evidence="10">
    <location>
        <begin position="534"/>
        <end position="541"/>
    </location>
    <ligand>
        <name>GTP</name>
        <dbReference type="ChEBI" id="CHEBI:37565"/>
    </ligand>
</feature>
<dbReference type="InterPro" id="IPR000178">
    <property type="entry name" value="TF_IF2_bacterial-like"/>
</dbReference>
<dbReference type="CDD" id="cd03702">
    <property type="entry name" value="IF2_mtIF2_II"/>
    <property type="match status" value="1"/>
</dbReference>
<feature type="region of interest" description="Disordered" evidence="12">
    <location>
        <begin position="49"/>
        <end position="431"/>
    </location>
</feature>
<dbReference type="InterPro" id="IPR053905">
    <property type="entry name" value="EF-G-like_DII"/>
</dbReference>
<dbReference type="InterPro" id="IPR000795">
    <property type="entry name" value="T_Tr_GTP-bd_dom"/>
</dbReference>
<feature type="compositionally biased region" description="Pro residues" evidence="12">
    <location>
        <begin position="267"/>
        <end position="286"/>
    </location>
</feature>
<dbReference type="SUPFAM" id="SSF50447">
    <property type="entry name" value="Translation proteins"/>
    <property type="match status" value="2"/>
</dbReference>
<dbReference type="Gene3D" id="3.40.50.300">
    <property type="entry name" value="P-loop containing nucleotide triphosphate hydrolases"/>
    <property type="match status" value="1"/>
</dbReference>
<keyword evidence="7 10" id="KW-0648">Protein biosynthesis</keyword>
<comment type="function">
    <text evidence="9 10 11">One of the essential components for the initiation of protein synthesis. Protects formylmethionyl-tRNA from spontaneous hydrolysis and promotes its binding to the 30S ribosomal subunits. Also involved in the hydrolysis of GTP during the formation of the 70S ribosomal complex.</text>
</comment>
<dbReference type="InterPro" id="IPR005225">
    <property type="entry name" value="Small_GTP-bd"/>
</dbReference>
<organism evidence="14 15">
    <name type="scientific">Streptomyces ruber</name>
    <dbReference type="NCBI Taxonomy" id="83378"/>
    <lineage>
        <taxon>Bacteria</taxon>
        <taxon>Bacillati</taxon>
        <taxon>Actinomycetota</taxon>
        <taxon>Actinomycetes</taxon>
        <taxon>Kitasatosporales</taxon>
        <taxon>Streptomycetaceae</taxon>
        <taxon>Streptomyces</taxon>
    </lineage>
</organism>
<dbReference type="NCBIfam" id="TIGR00231">
    <property type="entry name" value="small_GTP"/>
    <property type="match status" value="1"/>
</dbReference>
<evidence type="ECO:0000313" key="15">
    <source>
        <dbReference type="Proteomes" id="UP000620156"/>
    </source>
</evidence>
<evidence type="ECO:0000256" key="2">
    <source>
        <dbReference type="ARBA" id="ARBA00007733"/>
    </source>
</evidence>
<dbReference type="Pfam" id="PF22042">
    <property type="entry name" value="EF-G_D2"/>
    <property type="match status" value="1"/>
</dbReference>
<dbReference type="EMBL" id="BMQK01000026">
    <property type="protein sequence ID" value="GGQ87531.1"/>
    <property type="molecule type" value="Genomic_DNA"/>
</dbReference>
<dbReference type="FunFam" id="1.10.10.2480:FF:000003">
    <property type="entry name" value="Translation initiation factor IF-2"/>
    <property type="match status" value="1"/>
</dbReference>
<dbReference type="HAMAP" id="MF_00100_B">
    <property type="entry name" value="IF_2_B"/>
    <property type="match status" value="1"/>
</dbReference>
<keyword evidence="15" id="KW-1185">Reference proteome</keyword>
<evidence type="ECO:0000313" key="14">
    <source>
        <dbReference type="EMBL" id="GGQ87531.1"/>
    </source>
</evidence>
<dbReference type="FunFam" id="3.40.50.300:FF:000019">
    <property type="entry name" value="Translation initiation factor IF-2"/>
    <property type="match status" value="1"/>
</dbReference>
<dbReference type="CDD" id="cd03692">
    <property type="entry name" value="mtIF2_IVc"/>
    <property type="match status" value="1"/>
</dbReference>
<dbReference type="Pfam" id="PF00009">
    <property type="entry name" value="GTP_EFTU"/>
    <property type="match status" value="1"/>
</dbReference>
<feature type="compositionally biased region" description="Pro residues" evidence="12">
    <location>
        <begin position="82"/>
        <end position="95"/>
    </location>
</feature>
<dbReference type="GO" id="GO:0005525">
    <property type="term" value="F:GTP binding"/>
    <property type="evidence" value="ECO:0007669"/>
    <property type="project" value="UniProtKB-KW"/>
</dbReference>
<evidence type="ECO:0000256" key="10">
    <source>
        <dbReference type="HAMAP-Rule" id="MF_00100"/>
    </source>
</evidence>
<comment type="caution">
    <text evidence="10">Lacks conserved residue(s) required for the propagation of feature annotation.</text>
</comment>
<dbReference type="InterPro" id="IPR006847">
    <property type="entry name" value="IF2_N"/>
</dbReference>
<dbReference type="GO" id="GO:0005829">
    <property type="term" value="C:cytosol"/>
    <property type="evidence" value="ECO:0007669"/>
    <property type="project" value="TreeGrafter"/>
</dbReference>
<keyword evidence="4 10" id="KW-0963">Cytoplasm</keyword>
<evidence type="ECO:0000256" key="5">
    <source>
        <dbReference type="ARBA" id="ARBA00022540"/>
    </source>
</evidence>
<name>A0A918EXL5_9ACTN</name>
<dbReference type="SUPFAM" id="SSF52156">
    <property type="entry name" value="Initiation factor IF2/eIF5b, domain 3"/>
    <property type="match status" value="1"/>
</dbReference>
<evidence type="ECO:0000256" key="4">
    <source>
        <dbReference type="ARBA" id="ARBA00022490"/>
    </source>
</evidence>
<dbReference type="FunFam" id="2.40.30.10:FF:000008">
    <property type="entry name" value="Translation initiation factor IF-2"/>
    <property type="match status" value="1"/>
</dbReference>
<dbReference type="InterPro" id="IPR027417">
    <property type="entry name" value="P-loop_NTPase"/>
</dbReference>
<feature type="compositionally biased region" description="Gly residues" evidence="12">
    <location>
        <begin position="251"/>
        <end position="263"/>
    </location>
</feature>